<dbReference type="OrthoDB" id="1022638at2759"/>
<sequence length="587" mass="65652">MPLFESPVGGVSERPVRVILAYQKRSHRNLARPSSATPGPGEAVDRCTDEEVPDRAQPAGTSRVATPHPPSWDPCPISATYKLSPKLQLLCTAHDPQYRSQQPLATWGSEEHFALHDSHTTALSAFDNDALKPPPPGPSQATSSRISTTPSKLRQAPAKPPPSLGLLHPELEAIDNGEPPLVPLRAGSDPLPFLKLSGRVIRDVRTWLCDFVILRLLRSPWIPSSLGVTTICFIPYTTELAHILRAGSHTIFTMAPMARPQAIFHKSSGSPVSSHGNDNVARVFVGRGEKMKEFRVDKQKLSNAAPFFEDQLDATPAGIAKVSSNQTPVPVWLPQQKSTIHLPDESASMFELFVAWLHQPDGFRRHLDEMINLVSDAPGVPCQRLHWALVRLHIFAAGLGIHQLQDLAIDALQDIYLRCDWDVTPRFVQFVYEQCDAEASMRLRRWTVAMVAWSIAGGPSSMREEGGLERFRGMFERFPDFAAEYTSHLRKMKSSKLDTRIKNPQLRIPANKLRNEERQFGFRQCSFHSHRAAVGERRCPHTTASRELDNFLLVPLVMEVAPTPSRPRRDAPQRLHRERMTHAGQVF</sequence>
<evidence type="ECO:0000256" key="1">
    <source>
        <dbReference type="SAM" id="MobiDB-lite"/>
    </source>
</evidence>
<proteinExistence type="predicted"/>
<keyword evidence="3" id="KW-1185">Reference proteome</keyword>
<feature type="compositionally biased region" description="Polar residues" evidence="1">
    <location>
        <begin position="139"/>
        <end position="152"/>
    </location>
</feature>
<evidence type="ECO:0000313" key="2">
    <source>
        <dbReference type="EMBL" id="KDN63269.1"/>
    </source>
</evidence>
<comment type="caution">
    <text evidence="2">The sequence shown here is derived from an EMBL/GenBank/DDBJ whole genome shotgun (WGS) entry which is preliminary data.</text>
</comment>
<gene>
    <name evidence="2" type="ORF">CSUB01_06523</name>
</gene>
<dbReference type="EMBL" id="JMSE01001252">
    <property type="protein sequence ID" value="KDN63269.1"/>
    <property type="molecule type" value="Genomic_DNA"/>
</dbReference>
<feature type="region of interest" description="Disordered" evidence="1">
    <location>
        <begin position="24"/>
        <end position="71"/>
    </location>
</feature>
<reference evidence="3" key="1">
    <citation type="journal article" date="2014" name="Genome Announc.">
        <title>Draft genome sequence of Colletotrichum sublineola, a destructive pathogen of cultivated sorghum.</title>
        <authorList>
            <person name="Baroncelli R."/>
            <person name="Sanz-Martin J.M."/>
            <person name="Rech G.E."/>
            <person name="Sukno S.A."/>
            <person name="Thon M.R."/>
        </authorList>
    </citation>
    <scope>NUCLEOTIDE SEQUENCE [LARGE SCALE GENOMIC DNA]</scope>
    <source>
        <strain evidence="3">TX430BB</strain>
    </source>
</reference>
<organism evidence="2 3">
    <name type="scientific">Colletotrichum sublineola</name>
    <name type="common">Sorghum anthracnose fungus</name>
    <dbReference type="NCBI Taxonomy" id="1173701"/>
    <lineage>
        <taxon>Eukaryota</taxon>
        <taxon>Fungi</taxon>
        <taxon>Dikarya</taxon>
        <taxon>Ascomycota</taxon>
        <taxon>Pezizomycotina</taxon>
        <taxon>Sordariomycetes</taxon>
        <taxon>Hypocreomycetidae</taxon>
        <taxon>Glomerellales</taxon>
        <taxon>Glomerellaceae</taxon>
        <taxon>Colletotrichum</taxon>
        <taxon>Colletotrichum graminicola species complex</taxon>
    </lineage>
</organism>
<dbReference type="eggNOG" id="ENOG502R9DY">
    <property type="taxonomic scope" value="Eukaryota"/>
</dbReference>
<dbReference type="AlphaFoldDB" id="A0A066X6H6"/>
<accession>A0A066X6H6</accession>
<protein>
    <recommendedName>
        <fullName evidence="4">BTB domain-containing protein</fullName>
    </recommendedName>
</protein>
<feature type="region of interest" description="Disordered" evidence="1">
    <location>
        <begin position="126"/>
        <end position="166"/>
    </location>
</feature>
<dbReference type="STRING" id="1173701.A0A066X6H6"/>
<evidence type="ECO:0000313" key="3">
    <source>
        <dbReference type="Proteomes" id="UP000027238"/>
    </source>
</evidence>
<name>A0A066X6H6_COLSU</name>
<dbReference type="HOGENOM" id="CLU_464605_0_0_1"/>
<dbReference type="Proteomes" id="UP000027238">
    <property type="component" value="Unassembled WGS sequence"/>
</dbReference>
<evidence type="ECO:0008006" key="4">
    <source>
        <dbReference type="Google" id="ProtNLM"/>
    </source>
</evidence>